<feature type="non-terminal residue" evidence="1">
    <location>
        <position position="1"/>
    </location>
</feature>
<gene>
    <name evidence="1" type="ORF">Tci_932203</name>
</gene>
<feature type="non-terminal residue" evidence="1">
    <location>
        <position position="81"/>
    </location>
</feature>
<comment type="caution">
    <text evidence="1">The sequence shown here is derived from an EMBL/GenBank/DDBJ whole genome shotgun (WGS) entry which is preliminary data.</text>
</comment>
<dbReference type="AlphaFoldDB" id="A0A699XWD1"/>
<organism evidence="1">
    <name type="scientific">Tanacetum cinerariifolium</name>
    <name type="common">Dalmatian daisy</name>
    <name type="synonym">Chrysanthemum cinerariifolium</name>
    <dbReference type="NCBI Taxonomy" id="118510"/>
    <lineage>
        <taxon>Eukaryota</taxon>
        <taxon>Viridiplantae</taxon>
        <taxon>Streptophyta</taxon>
        <taxon>Embryophyta</taxon>
        <taxon>Tracheophyta</taxon>
        <taxon>Spermatophyta</taxon>
        <taxon>Magnoliopsida</taxon>
        <taxon>eudicotyledons</taxon>
        <taxon>Gunneridae</taxon>
        <taxon>Pentapetalae</taxon>
        <taxon>asterids</taxon>
        <taxon>campanulids</taxon>
        <taxon>Asterales</taxon>
        <taxon>Asteraceae</taxon>
        <taxon>Asteroideae</taxon>
        <taxon>Anthemideae</taxon>
        <taxon>Anthemidinae</taxon>
        <taxon>Tanacetum</taxon>
    </lineage>
</organism>
<evidence type="ECO:0000313" key="1">
    <source>
        <dbReference type="EMBL" id="GFD60234.1"/>
    </source>
</evidence>
<proteinExistence type="predicted"/>
<name>A0A699XWD1_TANCI</name>
<protein>
    <submittedName>
        <fullName evidence="1">Uncharacterized protein</fullName>
    </submittedName>
</protein>
<reference evidence="1" key="1">
    <citation type="journal article" date="2019" name="Sci. Rep.">
        <title>Draft genome of Tanacetum cinerariifolium, the natural source of mosquito coil.</title>
        <authorList>
            <person name="Yamashiro T."/>
            <person name="Shiraishi A."/>
            <person name="Satake H."/>
            <person name="Nakayama K."/>
        </authorList>
    </citation>
    <scope>NUCLEOTIDE SEQUENCE</scope>
</reference>
<accession>A0A699XWD1</accession>
<dbReference type="EMBL" id="BKCJ011875228">
    <property type="protein sequence ID" value="GFD60234.1"/>
    <property type="molecule type" value="Genomic_DNA"/>
</dbReference>
<sequence>QLSQVLGVGRGNVDRDVAGIWIHLAQAFQVVVGGAFDRGVGVLADVQAEYALPFLIEARRPHVGDEGVDAAVVEAHAVDDA</sequence>